<comment type="caution">
    <text evidence="3">The sequence shown here is derived from an EMBL/GenBank/DDBJ whole genome shotgun (WGS) entry which is preliminary data.</text>
</comment>
<reference evidence="3" key="1">
    <citation type="submission" date="2020-05" db="EMBL/GenBank/DDBJ databases">
        <title>Chitinophaga laudate sp. nov., isolated from a tropical peat swamp.</title>
        <authorList>
            <person name="Goh C.B.S."/>
            <person name="Lee M.S."/>
            <person name="Parimannan S."/>
            <person name="Pasbakhsh P."/>
            <person name="Yule C.M."/>
            <person name="Rajandas H."/>
            <person name="Loke S."/>
            <person name="Croft L."/>
            <person name="Tan J.B.L."/>
        </authorList>
    </citation>
    <scope>NUCLEOTIDE SEQUENCE</scope>
    <source>
        <strain evidence="3">Mgbs1</strain>
        <plasmid evidence="3">MgbsP1</plasmid>
    </source>
</reference>
<dbReference type="AlphaFoldDB" id="A0A3S1D3S8"/>
<organism evidence="3 4">
    <name type="scientific">Chitinophaga solisilvae</name>
    <dbReference type="NCBI Taxonomy" id="1233460"/>
    <lineage>
        <taxon>Bacteria</taxon>
        <taxon>Pseudomonadati</taxon>
        <taxon>Bacteroidota</taxon>
        <taxon>Chitinophagia</taxon>
        <taxon>Chitinophagales</taxon>
        <taxon>Chitinophagaceae</taxon>
        <taxon>Chitinophaga</taxon>
    </lineage>
</organism>
<feature type="domain" description="Activator of Hsp90 ATPase homologue 1/2-like C-terminal" evidence="2">
    <location>
        <begin position="16"/>
        <end position="102"/>
    </location>
</feature>
<dbReference type="Pfam" id="PF08327">
    <property type="entry name" value="AHSA1"/>
    <property type="match status" value="1"/>
</dbReference>
<protein>
    <recommendedName>
        <fullName evidence="2">Activator of Hsp90 ATPase homologue 1/2-like C-terminal domain-containing protein</fullName>
    </recommendedName>
</protein>
<name>A0A3S1D3S8_9BACT</name>
<dbReference type="InterPro" id="IPR013538">
    <property type="entry name" value="ASHA1/2-like_C"/>
</dbReference>
<dbReference type="EMBL" id="RIAR02000002">
    <property type="protein sequence ID" value="NSL91186.1"/>
    <property type="molecule type" value="Genomic_DNA"/>
</dbReference>
<dbReference type="OrthoDB" id="384974at2"/>
<proteinExistence type="inferred from homology"/>
<geneLocation type="plasmid" evidence="3">
    <name>MgbsP1</name>
</geneLocation>
<evidence type="ECO:0000313" key="4">
    <source>
        <dbReference type="Proteomes" id="UP000281028"/>
    </source>
</evidence>
<dbReference type="Proteomes" id="UP000281028">
    <property type="component" value="Unassembled WGS sequence"/>
</dbReference>
<sequence>MQHTVSPITVTTFIQAPIEKVWACWTAPEHIMRWNNPSDDWFTSRVENDVRPGGSFLYVMEARDSKRFDFKGIYDEVLPMEKISYTLHDGRKSTILFAVIPEGVRISETFDPDPAPAPSPDLQRDFCASVLNTFRQYTESVSV</sequence>
<evidence type="ECO:0000256" key="1">
    <source>
        <dbReference type="ARBA" id="ARBA00006817"/>
    </source>
</evidence>
<keyword evidence="3" id="KW-0614">Plasmid</keyword>
<dbReference type="InterPro" id="IPR023393">
    <property type="entry name" value="START-like_dom_sf"/>
</dbReference>
<gene>
    <name evidence="3" type="ORF">ECE50_030465</name>
</gene>
<accession>A0A3S1D3S8</accession>
<keyword evidence="4" id="KW-1185">Reference proteome</keyword>
<dbReference type="SUPFAM" id="SSF55961">
    <property type="entry name" value="Bet v1-like"/>
    <property type="match status" value="1"/>
</dbReference>
<comment type="similarity">
    <text evidence="1">Belongs to the AHA1 family.</text>
</comment>
<evidence type="ECO:0000259" key="2">
    <source>
        <dbReference type="Pfam" id="PF08327"/>
    </source>
</evidence>
<dbReference type="Gene3D" id="3.30.530.20">
    <property type="match status" value="1"/>
</dbReference>
<evidence type="ECO:0000313" key="3">
    <source>
        <dbReference type="EMBL" id="NSL91186.1"/>
    </source>
</evidence>